<evidence type="ECO:0000256" key="2">
    <source>
        <dbReference type="SAM" id="MobiDB-lite"/>
    </source>
</evidence>
<gene>
    <name evidence="5 6" type="primary">LOC101897525</name>
</gene>
<name>A0ABM3VG73_MUSDO</name>
<dbReference type="InterPro" id="IPR009072">
    <property type="entry name" value="Histone-fold"/>
</dbReference>
<dbReference type="PANTHER" id="PTHR45810:SF1">
    <property type="entry name" value="HISTONE H3-LIKE CENTROMERIC PROTEIN A"/>
    <property type="match status" value="1"/>
</dbReference>
<dbReference type="RefSeq" id="XP_058984798.1">
    <property type="nucleotide sequence ID" value="XM_059128815.1"/>
</dbReference>
<protein>
    <submittedName>
        <fullName evidence="5 6">Histone H3-like centromeric protein cid</fullName>
    </submittedName>
</protein>
<dbReference type="RefSeq" id="XP_058984797.1">
    <property type="nucleotide sequence ID" value="XM_059128814.1"/>
</dbReference>
<dbReference type="SUPFAM" id="SSF47113">
    <property type="entry name" value="Histone-fold"/>
    <property type="match status" value="1"/>
</dbReference>
<dbReference type="Proteomes" id="UP001652621">
    <property type="component" value="Unplaced"/>
</dbReference>
<feature type="compositionally biased region" description="Low complexity" evidence="2">
    <location>
        <begin position="132"/>
        <end position="143"/>
    </location>
</feature>
<feature type="compositionally biased region" description="Polar residues" evidence="2">
    <location>
        <begin position="100"/>
        <end position="109"/>
    </location>
</feature>
<dbReference type="GeneID" id="101897525"/>
<dbReference type="Pfam" id="PF00125">
    <property type="entry name" value="Histone"/>
    <property type="match status" value="1"/>
</dbReference>
<evidence type="ECO:0000256" key="1">
    <source>
        <dbReference type="ARBA" id="ARBA00010343"/>
    </source>
</evidence>
<accession>A0ABM3VG73</accession>
<feature type="compositionally biased region" description="Polar residues" evidence="2">
    <location>
        <begin position="162"/>
        <end position="176"/>
    </location>
</feature>
<dbReference type="InterPro" id="IPR007125">
    <property type="entry name" value="H2A/H2B/H3"/>
</dbReference>
<dbReference type="SMART" id="SM00428">
    <property type="entry name" value="H3"/>
    <property type="match status" value="1"/>
</dbReference>
<feature type="compositionally biased region" description="Polar residues" evidence="2">
    <location>
        <begin position="85"/>
        <end position="94"/>
    </location>
</feature>
<comment type="similarity">
    <text evidence="1">Belongs to the histone H3 family.</text>
</comment>
<dbReference type="PANTHER" id="PTHR45810">
    <property type="entry name" value="HISTONE H3.2"/>
    <property type="match status" value="1"/>
</dbReference>
<evidence type="ECO:0000313" key="4">
    <source>
        <dbReference type="Proteomes" id="UP001652621"/>
    </source>
</evidence>
<feature type="compositionally biased region" description="Basic residues" evidence="2">
    <location>
        <begin position="144"/>
        <end position="155"/>
    </location>
</feature>
<feature type="region of interest" description="Disordered" evidence="2">
    <location>
        <begin position="1"/>
        <end position="260"/>
    </location>
</feature>
<feature type="compositionally biased region" description="Basic and acidic residues" evidence="2">
    <location>
        <begin position="110"/>
        <end position="123"/>
    </location>
</feature>
<evidence type="ECO:0000313" key="6">
    <source>
        <dbReference type="RefSeq" id="XP_058984798.1"/>
    </source>
</evidence>
<feature type="compositionally biased region" description="Low complexity" evidence="2">
    <location>
        <begin position="226"/>
        <end position="242"/>
    </location>
</feature>
<feature type="compositionally biased region" description="Basic and acidic residues" evidence="2">
    <location>
        <begin position="177"/>
        <end position="198"/>
    </location>
</feature>
<evidence type="ECO:0000313" key="5">
    <source>
        <dbReference type="RefSeq" id="XP_058984797.1"/>
    </source>
</evidence>
<evidence type="ECO:0000259" key="3">
    <source>
        <dbReference type="Pfam" id="PF00125"/>
    </source>
</evidence>
<keyword evidence="4" id="KW-1185">Reference proteome</keyword>
<reference evidence="5 6" key="1">
    <citation type="submission" date="2025-05" db="UniProtKB">
        <authorList>
            <consortium name="RefSeq"/>
        </authorList>
    </citation>
    <scope>IDENTIFICATION</scope>
    <source>
        <strain evidence="5 6">Aabys</strain>
        <tissue evidence="5 6">Whole body</tissue>
    </source>
</reference>
<organism evidence="4 5">
    <name type="scientific">Musca domestica</name>
    <name type="common">House fly</name>
    <dbReference type="NCBI Taxonomy" id="7370"/>
    <lineage>
        <taxon>Eukaryota</taxon>
        <taxon>Metazoa</taxon>
        <taxon>Ecdysozoa</taxon>
        <taxon>Arthropoda</taxon>
        <taxon>Hexapoda</taxon>
        <taxon>Insecta</taxon>
        <taxon>Pterygota</taxon>
        <taxon>Neoptera</taxon>
        <taxon>Endopterygota</taxon>
        <taxon>Diptera</taxon>
        <taxon>Brachycera</taxon>
        <taxon>Muscomorpha</taxon>
        <taxon>Muscoidea</taxon>
        <taxon>Muscidae</taxon>
        <taxon>Musca</taxon>
    </lineage>
</organism>
<proteinExistence type="inferred from homology"/>
<dbReference type="Gene3D" id="1.10.20.10">
    <property type="entry name" value="Histone, subunit A"/>
    <property type="match status" value="1"/>
</dbReference>
<dbReference type="InterPro" id="IPR000164">
    <property type="entry name" value="Histone_H3/CENP-A"/>
</dbReference>
<feature type="domain" description="Core Histone H2A/H2B/H3" evidence="3">
    <location>
        <begin position="270"/>
        <end position="347"/>
    </location>
</feature>
<sequence length="355" mass="39328">MPRAGPRSKVKESVIVQRRGGSLGESSTSSQDEDDTNINQTTTDDSATASPRRSQRRNTMLPVKPSDGFRTPDSDVNATDYGLEFTTSHIQNPSPRRCSTLRTGSSQEESATRKRVEPGDKENSVVGSEQDTTTPTTTAAASKAKQKSAKSKGRGKPLAEKQNVQNASTESVSQEDTISRKETEARDAHEESENRRIEPASTLKKPPKNSAPKKTTTIAKNKKATKPAQQDPQSSVAQEPSAAAPPPPPTTKKSRKQKTPIQKDLMFLRDVQKLQNRTNFLIPRLPFARLIRELILDSSRQVDRITPTALEALQAASEMYVTQRLQDAYMLTLHRGRVTLDVRDMELINFLKMHI</sequence>